<evidence type="ECO:0000313" key="1">
    <source>
        <dbReference type="EMBL" id="KAK4513746.1"/>
    </source>
</evidence>
<name>A0AAN7DFF8_9FUNG</name>
<organism evidence="1 2">
    <name type="scientific">Mucor velutinosus</name>
    <dbReference type="NCBI Taxonomy" id="708070"/>
    <lineage>
        <taxon>Eukaryota</taxon>
        <taxon>Fungi</taxon>
        <taxon>Fungi incertae sedis</taxon>
        <taxon>Mucoromycota</taxon>
        <taxon>Mucoromycotina</taxon>
        <taxon>Mucoromycetes</taxon>
        <taxon>Mucorales</taxon>
        <taxon>Mucorineae</taxon>
        <taxon>Mucoraceae</taxon>
        <taxon>Mucor</taxon>
    </lineage>
</organism>
<evidence type="ECO:0000313" key="2">
    <source>
        <dbReference type="Proteomes" id="UP001304243"/>
    </source>
</evidence>
<dbReference type="Proteomes" id="UP001304243">
    <property type="component" value="Unassembled WGS sequence"/>
</dbReference>
<protein>
    <submittedName>
        <fullName evidence="1">POLIIIAc domain-containing protein</fullName>
    </submittedName>
</protein>
<dbReference type="GeneID" id="89949438"/>
<sequence length="211" mass="24134">MLTIDTFPDEIIIQILLQPTMDLRTLIILMTVSSKLRRLAIHALTVYRLPRLQLLLTVEQEGKSRITTSYKFSLFHTTSLTVLLTAHHPKPRRYYTSKACPAVRSMALNTINTATSSAPGTYYPQGARKLSAQKEGFHILQASSWQLAYQITNIQKPEYYLTPVSIAIKFSHLVTLESVNRPVDHHHHHHRISSFIKLNKMKKWAAGRFST</sequence>
<dbReference type="EMBL" id="JASEJX010000016">
    <property type="protein sequence ID" value="KAK4513746.1"/>
    <property type="molecule type" value="Genomic_DNA"/>
</dbReference>
<keyword evidence="2" id="KW-1185">Reference proteome</keyword>
<comment type="caution">
    <text evidence="1">The sequence shown here is derived from an EMBL/GenBank/DDBJ whole genome shotgun (WGS) entry which is preliminary data.</text>
</comment>
<proteinExistence type="predicted"/>
<reference evidence="1 2" key="1">
    <citation type="submission" date="2022-11" db="EMBL/GenBank/DDBJ databases">
        <title>Mucor velutinosus strain NIH1002 WGS.</title>
        <authorList>
            <person name="Subramanian P."/>
            <person name="Mullikin J.C."/>
            <person name="Segre J.A."/>
            <person name="Zelazny A.M."/>
        </authorList>
    </citation>
    <scope>NUCLEOTIDE SEQUENCE [LARGE SCALE GENOMIC DNA]</scope>
    <source>
        <strain evidence="1 2">NIH1002</strain>
    </source>
</reference>
<dbReference type="AlphaFoldDB" id="A0AAN7DFF8"/>
<accession>A0AAN7DFF8</accession>
<dbReference type="RefSeq" id="XP_064680412.1">
    <property type="nucleotide sequence ID" value="XM_064825035.1"/>
</dbReference>
<gene>
    <name evidence="1" type="ORF">ATC70_005752</name>
</gene>